<reference evidence="4" key="1">
    <citation type="journal article" date="2022" name="Arch. Microbiol.">
        <title>Thiomicrorhabdus immobilis sp. nov., a mesophilic sulfur-oxidizing bacterium isolated from sediment of a brackish lake in northern Japan.</title>
        <authorList>
            <person name="Kojima H."/>
            <person name="Mochizuki J."/>
            <person name="Kanda M."/>
            <person name="Watanabe T."/>
            <person name="Fukui M."/>
        </authorList>
    </citation>
    <scope>NUCLEOTIDE SEQUENCE</scope>
    <source>
        <strain evidence="4">Am19</strain>
    </source>
</reference>
<evidence type="ECO:0000259" key="3">
    <source>
        <dbReference type="PROSITE" id="PS51724"/>
    </source>
</evidence>
<protein>
    <recommendedName>
        <fullName evidence="3">SPOR domain-containing protein</fullName>
    </recommendedName>
</protein>
<evidence type="ECO:0000313" key="5">
    <source>
        <dbReference type="Proteomes" id="UP001054820"/>
    </source>
</evidence>
<feature type="transmembrane region" description="Helical" evidence="2">
    <location>
        <begin position="76"/>
        <end position="99"/>
    </location>
</feature>
<organism evidence="4 5">
    <name type="scientific">Thiomicrorhabdus immobilis</name>
    <dbReference type="NCBI Taxonomy" id="2791037"/>
    <lineage>
        <taxon>Bacteria</taxon>
        <taxon>Pseudomonadati</taxon>
        <taxon>Pseudomonadota</taxon>
        <taxon>Gammaproteobacteria</taxon>
        <taxon>Thiotrichales</taxon>
        <taxon>Piscirickettsiaceae</taxon>
        <taxon>Thiomicrorhabdus</taxon>
    </lineage>
</organism>
<keyword evidence="2" id="KW-0812">Transmembrane</keyword>
<gene>
    <name evidence="4" type="ORF">THMIRHAM_11510</name>
</gene>
<dbReference type="Pfam" id="PF05036">
    <property type="entry name" value="SPOR"/>
    <property type="match status" value="1"/>
</dbReference>
<keyword evidence="1" id="KW-0175">Coiled coil</keyword>
<evidence type="ECO:0000313" key="4">
    <source>
        <dbReference type="EMBL" id="BCN93366.1"/>
    </source>
</evidence>
<accession>A0ABN6CWG1</accession>
<proteinExistence type="predicted"/>
<keyword evidence="2" id="KW-1133">Transmembrane helix</keyword>
<feature type="domain" description="SPOR" evidence="3">
    <location>
        <begin position="318"/>
        <end position="395"/>
    </location>
</feature>
<evidence type="ECO:0000256" key="2">
    <source>
        <dbReference type="SAM" id="Phobius"/>
    </source>
</evidence>
<feature type="coiled-coil region" evidence="1">
    <location>
        <begin position="113"/>
        <end position="163"/>
    </location>
</feature>
<name>A0ABN6CWG1_9GAMM</name>
<dbReference type="PROSITE" id="PS51724">
    <property type="entry name" value="SPOR"/>
    <property type="match status" value="1"/>
</dbReference>
<dbReference type="Gene3D" id="3.30.70.1070">
    <property type="entry name" value="Sporulation related repeat"/>
    <property type="match status" value="1"/>
</dbReference>
<keyword evidence="2" id="KW-0472">Membrane</keyword>
<keyword evidence="5" id="KW-1185">Reference proteome</keyword>
<evidence type="ECO:0000256" key="1">
    <source>
        <dbReference type="SAM" id="Coils"/>
    </source>
</evidence>
<dbReference type="Proteomes" id="UP001054820">
    <property type="component" value="Chromosome"/>
</dbReference>
<dbReference type="SUPFAM" id="SSF110997">
    <property type="entry name" value="Sporulation related repeat"/>
    <property type="match status" value="1"/>
</dbReference>
<dbReference type="RefSeq" id="WP_237260434.1">
    <property type="nucleotide sequence ID" value="NZ_AP024202.1"/>
</dbReference>
<sequence>MSLTISELESERARILEEIESKASKISQNNPSQENSLSLNDWLNAAEEVMPENPKLKQKSNYSNKLLSSPNSNNKASFFGVIIMLSLFLTILGVIYIAYTSIHKELQAAIIAKEENMAQIKLLQSDMENLSEVVASGGKSELFSQLENKVITLENKVAELNQMLSSQDKVSTAALSVTNAESQDSDSATVPSVVTAVSSSTERNTLVTESILDEKLKSYTDQLESKIDKKLEVILNHLRQGGDANLLPNLKSAEANSSQADSTVQASEIETPTVNTVETPVVEEPLVKLVAPVSKPLAPKAPDAPLISSSQEVNWLLEQPKMHYILQLASMPDADSLKKIAAKNQLKDAKILPQTRNNVTNYVLVTGSFANRDAADALAKEIKSSTGITPWVRKVRDLSSRVQ</sequence>
<dbReference type="InterPro" id="IPR007730">
    <property type="entry name" value="SPOR-like_dom"/>
</dbReference>
<dbReference type="InterPro" id="IPR036680">
    <property type="entry name" value="SPOR-like_sf"/>
</dbReference>
<dbReference type="EMBL" id="AP024202">
    <property type="protein sequence ID" value="BCN93366.1"/>
    <property type="molecule type" value="Genomic_DNA"/>
</dbReference>